<dbReference type="EC" id="2.7.11.1" evidence="1"/>
<organism evidence="11 12">
    <name type="scientific">Paractinoplanes bogorensis</name>
    <dbReference type="NCBI Taxonomy" id="1610840"/>
    <lineage>
        <taxon>Bacteria</taxon>
        <taxon>Bacillati</taxon>
        <taxon>Actinomycetota</taxon>
        <taxon>Actinomycetes</taxon>
        <taxon>Micromonosporales</taxon>
        <taxon>Micromonosporaceae</taxon>
        <taxon>Paractinoplanes</taxon>
    </lineage>
</organism>
<feature type="compositionally biased region" description="Low complexity" evidence="8">
    <location>
        <begin position="283"/>
        <end position="301"/>
    </location>
</feature>
<keyword evidence="12" id="KW-1185">Reference proteome</keyword>
<feature type="domain" description="Protein kinase" evidence="10">
    <location>
        <begin position="11"/>
        <end position="275"/>
    </location>
</feature>
<proteinExistence type="predicted"/>
<dbReference type="Proteomes" id="UP001519654">
    <property type="component" value="Unassembled WGS sequence"/>
</dbReference>
<feature type="compositionally biased region" description="Low complexity" evidence="8">
    <location>
        <begin position="391"/>
        <end position="403"/>
    </location>
</feature>
<feature type="compositionally biased region" description="Low complexity" evidence="8">
    <location>
        <begin position="423"/>
        <end position="467"/>
    </location>
</feature>
<dbReference type="EMBL" id="JAHKKG010000001">
    <property type="protein sequence ID" value="MBU2661920.1"/>
    <property type="molecule type" value="Genomic_DNA"/>
</dbReference>
<dbReference type="PROSITE" id="PS00108">
    <property type="entry name" value="PROTEIN_KINASE_ST"/>
    <property type="match status" value="1"/>
</dbReference>
<evidence type="ECO:0000256" key="7">
    <source>
        <dbReference type="PROSITE-ProRule" id="PRU10141"/>
    </source>
</evidence>
<dbReference type="SUPFAM" id="SSF56112">
    <property type="entry name" value="Protein kinase-like (PK-like)"/>
    <property type="match status" value="1"/>
</dbReference>
<evidence type="ECO:0000256" key="6">
    <source>
        <dbReference type="ARBA" id="ARBA00022840"/>
    </source>
</evidence>
<feature type="region of interest" description="Disordered" evidence="8">
    <location>
        <begin position="388"/>
        <end position="481"/>
    </location>
</feature>
<keyword evidence="4 7" id="KW-0547">Nucleotide-binding</keyword>
<evidence type="ECO:0000256" key="2">
    <source>
        <dbReference type="ARBA" id="ARBA00022527"/>
    </source>
</evidence>
<evidence type="ECO:0000313" key="11">
    <source>
        <dbReference type="EMBL" id="MBU2661920.1"/>
    </source>
</evidence>
<dbReference type="PROSITE" id="PS50011">
    <property type="entry name" value="PROTEIN_KINASE_DOM"/>
    <property type="match status" value="1"/>
</dbReference>
<dbReference type="RefSeq" id="WP_215783929.1">
    <property type="nucleotide sequence ID" value="NZ_JAHKKG010000001.1"/>
</dbReference>
<keyword evidence="9" id="KW-1133">Transmembrane helix</keyword>
<feature type="transmembrane region" description="Helical" evidence="9">
    <location>
        <begin position="356"/>
        <end position="377"/>
    </location>
</feature>
<dbReference type="InterPro" id="IPR011009">
    <property type="entry name" value="Kinase-like_dom_sf"/>
</dbReference>
<evidence type="ECO:0000256" key="3">
    <source>
        <dbReference type="ARBA" id="ARBA00022679"/>
    </source>
</evidence>
<dbReference type="Gene3D" id="3.30.200.20">
    <property type="entry name" value="Phosphorylase Kinase, domain 1"/>
    <property type="match status" value="1"/>
</dbReference>
<feature type="region of interest" description="Disordered" evidence="8">
    <location>
        <begin position="276"/>
        <end position="335"/>
    </location>
</feature>
<dbReference type="PANTHER" id="PTHR43289:SF6">
    <property type="entry name" value="SERINE_THREONINE-PROTEIN KINASE NEKL-3"/>
    <property type="match status" value="1"/>
</dbReference>
<feature type="binding site" evidence="7">
    <location>
        <position position="40"/>
    </location>
    <ligand>
        <name>ATP</name>
        <dbReference type="ChEBI" id="CHEBI:30616"/>
    </ligand>
</feature>
<keyword evidence="6 7" id="KW-0067">ATP-binding</keyword>
<keyword evidence="3" id="KW-0808">Transferase</keyword>
<keyword evidence="2" id="KW-0723">Serine/threonine-protein kinase</keyword>
<dbReference type="GO" id="GO:0016301">
    <property type="term" value="F:kinase activity"/>
    <property type="evidence" value="ECO:0007669"/>
    <property type="project" value="UniProtKB-KW"/>
</dbReference>
<dbReference type="SMART" id="SM00220">
    <property type="entry name" value="S_TKc"/>
    <property type="match status" value="1"/>
</dbReference>
<dbReference type="InterPro" id="IPR017441">
    <property type="entry name" value="Protein_kinase_ATP_BS"/>
</dbReference>
<keyword evidence="5 11" id="KW-0418">Kinase</keyword>
<dbReference type="Gene3D" id="1.10.510.10">
    <property type="entry name" value="Transferase(Phosphotransferase) domain 1"/>
    <property type="match status" value="1"/>
</dbReference>
<evidence type="ECO:0000256" key="4">
    <source>
        <dbReference type="ARBA" id="ARBA00022741"/>
    </source>
</evidence>
<keyword evidence="9" id="KW-0812">Transmembrane</keyword>
<accession>A0ABS5YIW2</accession>
<dbReference type="Pfam" id="PF00069">
    <property type="entry name" value="Pkinase"/>
    <property type="match status" value="1"/>
</dbReference>
<dbReference type="InterPro" id="IPR000719">
    <property type="entry name" value="Prot_kinase_dom"/>
</dbReference>
<evidence type="ECO:0000256" key="5">
    <source>
        <dbReference type="ARBA" id="ARBA00022777"/>
    </source>
</evidence>
<dbReference type="PANTHER" id="PTHR43289">
    <property type="entry name" value="MITOGEN-ACTIVATED PROTEIN KINASE KINASE KINASE 20-RELATED"/>
    <property type="match status" value="1"/>
</dbReference>
<gene>
    <name evidence="11" type="ORF">KOI35_00215</name>
</gene>
<comment type="caution">
    <text evidence="11">The sequence shown here is derived from an EMBL/GenBank/DDBJ whole genome shotgun (WGS) entry which is preliminary data.</text>
</comment>
<sequence>MEVRQALGGRYQLLNELGTGGMAVVWRARDEVLGRPVAVKVLAGRFTGDPQSRARIRDEARSAATLSHPNIAQVYDYGEADDLPYVVMELVNGPTLQQRVSTGPLPPRTIFRICGEVAAALAAAHADGLVHRDIKMANIMISPTGVKVVDFGIAAVAGPAAPEDMLVGTPAYLAPERLTGDDVQPASDVYALGVLLYRLLAHESPWTVESTTQMLQAHVYVDPEPLPAMPGVPGAVAEMIDRCLLKDPTGRPSASEVSGILADAAEAASVPHPVRVESADPEPTAVRVPRPAEPPRYAAQPVGTPRNAGAGSTGPGPARGNMAATPTTGPAHNSAWPVTALERPARRRVDPVRRKYLLAGGGIAVVIVAALVAWLLIGDPQAAGQQQAVDAPTSAVPAASRSAPPSPARGTGTGTEPAATDLPGPGVIVGSGPVPSRGPSASVVVPPSASAAPEPSTSGSPSESQAPPVAPAGKRLESPGGAAFATCADGKATLTGFEPADGFTAEPIERGPALTARVMFDGLKSKYRMAVTCVGDTPTPVVLPL</sequence>
<evidence type="ECO:0000313" key="12">
    <source>
        <dbReference type="Proteomes" id="UP001519654"/>
    </source>
</evidence>
<dbReference type="InterPro" id="IPR008271">
    <property type="entry name" value="Ser/Thr_kinase_AS"/>
</dbReference>
<reference evidence="11 12" key="1">
    <citation type="submission" date="2021-06" db="EMBL/GenBank/DDBJ databases">
        <title>Actinoplanes lichenicola sp. nov., and Actinoplanes ovalisporus sp. nov., isolated from lichen in Thailand.</title>
        <authorList>
            <person name="Saeng-In P."/>
            <person name="Kanchanasin P."/>
            <person name="Yuki M."/>
            <person name="Kudo T."/>
            <person name="Ohkuma M."/>
            <person name="Phongsopitanun W."/>
            <person name="Tanasupawat S."/>
        </authorList>
    </citation>
    <scope>NUCLEOTIDE SEQUENCE [LARGE SCALE GENOMIC DNA]</scope>
    <source>
        <strain evidence="11 12">NBRC 110975</strain>
    </source>
</reference>
<dbReference type="CDD" id="cd14014">
    <property type="entry name" value="STKc_PknB_like"/>
    <property type="match status" value="1"/>
</dbReference>
<keyword evidence="9" id="KW-0472">Membrane</keyword>
<evidence type="ECO:0000259" key="10">
    <source>
        <dbReference type="PROSITE" id="PS50011"/>
    </source>
</evidence>
<evidence type="ECO:0000256" key="8">
    <source>
        <dbReference type="SAM" id="MobiDB-lite"/>
    </source>
</evidence>
<protein>
    <recommendedName>
        <fullName evidence="1">non-specific serine/threonine protein kinase</fullName>
        <ecNumber evidence="1">2.7.11.1</ecNumber>
    </recommendedName>
</protein>
<name>A0ABS5YIW2_9ACTN</name>
<evidence type="ECO:0000256" key="1">
    <source>
        <dbReference type="ARBA" id="ARBA00012513"/>
    </source>
</evidence>
<dbReference type="PROSITE" id="PS00107">
    <property type="entry name" value="PROTEIN_KINASE_ATP"/>
    <property type="match status" value="1"/>
</dbReference>
<evidence type="ECO:0000256" key="9">
    <source>
        <dbReference type="SAM" id="Phobius"/>
    </source>
</evidence>